<dbReference type="PANTHER" id="PTHR18896">
    <property type="entry name" value="PHOSPHOLIPASE D"/>
    <property type="match status" value="1"/>
</dbReference>
<feature type="domain" description="C2" evidence="4">
    <location>
        <begin position="7"/>
        <end position="160"/>
    </location>
</feature>
<name>A0AAV9EKF8_ACOCL</name>
<keyword evidence="6" id="KW-1185">Reference proteome</keyword>
<evidence type="ECO:0000259" key="4">
    <source>
        <dbReference type="PROSITE" id="PS50004"/>
    </source>
</evidence>
<keyword evidence="2" id="KW-0443">Lipid metabolism</keyword>
<proteinExistence type="predicted"/>
<dbReference type="PANTHER" id="PTHR18896:SF60">
    <property type="entry name" value="PHOSPHOLIPASE D"/>
    <property type="match status" value="1"/>
</dbReference>
<dbReference type="GO" id="GO:0005886">
    <property type="term" value="C:plasma membrane"/>
    <property type="evidence" value="ECO:0007669"/>
    <property type="project" value="TreeGrafter"/>
</dbReference>
<dbReference type="SMART" id="SM00239">
    <property type="entry name" value="C2"/>
    <property type="match status" value="1"/>
</dbReference>
<sequence>MASTFNMSERGGGTASEKVVLLHGDLDLKILEARSLPNMDMVSKRFRRCLTVFNACCPSGHDSSHSNPASNSGVPQHHHHHGKIITSDPYVKVSVAGATVVRMRVIHNSQEPIWDEHFQVTLAHSTASVEFQVKDNDVFEAQLIGMVTISARYHFVVFTL</sequence>
<dbReference type="AlphaFoldDB" id="A0AAV9EKF8"/>
<accession>A0AAV9EKF8</accession>
<dbReference type="InterPro" id="IPR015679">
    <property type="entry name" value="PLipase_D_fam"/>
</dbReference>
<gene>
    <name evidence="5" type="primary">PLDDELTA</name>
    <name evidence="5" type="ORF">QJS10_CPA06g01960</name>
</gene>
<dbReference type="Proteomes" id="UP001180020">
    <property type="component" value="Unassembled WGS sequence"/>
</dbReference>
<reference evidence="5" key="2">
    <citation type="submission" date="2023-06" db="EMBL/GenBank/DDBJ databases">
        <authorList>
            <person name="Ma L."/>
            <person name="Liu K.-W."/>
            <person name="Li Z."/>
            <person name="Hsiao Y.-Y."/>
            <person name="Qi Y."/>
            <person name="Fu T."/>
            <person name="Tang G."/>
            <person name="Zhang D."/>
            <person name="Sun W.-H."/>
            <person name="Liu D.-K."/>
            <person name="Li Y."/>
            <person name="Chen G.-Z."/>
            <person name="Liu X.-D."/>
            <person name="Liao X.-Y."/>
            <person name="Jiang Y.-T."/>
            <person name="Yu X."/>
            <person name="Hao Y."/>
            <person name="Huang J."/>
            <person name="Zhao X.-W."/>
            <person name="Ke S."/>
            <person name="Chen Y.-Y."/>
            <person name="Wu W.-L."/>
            <person name="Hsu J.-L."/>
            <person name="Lin Y.-F."/>
            <person name="Huang M.-D."/>
            <person name="Li C.-Y."/>
            <person name="Huang L."/>
            <person name="Wang Z.-W."/>
            <person name="Zhao X."/>
            <person name="Zhong W.-Y."/>
            <person name="Peng D.-H."/>
            <person name="Ahmad S."/>
            <person name="Lan S."/>
            <person name="Zhang J.-S."/>
            <person name="Tsai W.-C."/>
            <person name="Van De Peer Y."/>
            <person name="Liu Z.-J."/>
        </authorList>
    </citation>
    <scope>NUCLEOTIDE SEQUENCE</scope>
    <source>
        <strain evidence="5">CP</strain>
        <tissue evidence="5">Leaves</tissue>
    </source>
</reference>
<evidence type="ECO:0000313" key="5">
    <source>
        <dbReference type="EMBL" id="KAK1313722.1"/>
    </source>
</evidence>
<reference evidence="5" key="1">
    <citation type="journal article" date="2023" name="Nat. Commun.">
        <title>Diploid and tetraploid genomes of Acorus and the evolution of monocots.</title>
        <authorList>
            <person name="Ma L."/>
            <person name="Liu K.W."/>
            <person name="Li Z."/>
            <person name="Hsiao Y.Y."/>
            <person name="Qi Y."/>
            <person name="Fu T."/>
            <person name="Tang G.D."/>
            <person name="Zhang D."/>
            <person name="Sun W.H."/>
            <person name="Liu D.K."/>
            <person name="Li Y."/>
            <person name="Chen G.Z."/>
            <person name="Liu X.D."/>
            <person name="Liao X.Y."/>
            <person name="Jiang Y.T."/>
            <person name="Yu X."/>
            <person name="Hao Y."/>
            <person name="Huang J."/>
            <person name="Zhao X.W."/>
            <person name="Ke S."/>
            <person name="Chen Y.Y."/>
            <person name="Wu W.L."/>
            <person name="Hsu J.L."/>
            <person name="Lin Y.F."/>
            <person name="Huang M.D."/>
            <person name="Li C.Y."/>
            <person name="Huang L."/>
            <person name="Wang Z.W."/>
            <person name="Zhao X."/>
            <person name="Zhong W.Y."/>
            <person name="Peng D.H."/>
            <person name="Ahmad S."/>
            <person name="Lan S."/>
            <person name="Zhang J.S."/>
            <person name="Tsai W.C."/>
            <person name="Van de Peer Y."/>
            <person name="Liu Z.J."/>
        </authorList>
    </citation>
    <scope>NUCLEOTIDE SEQUENCE</scope>
    <source>
        <strain evidence="5">CP</strain>
    </source>
</reference>
<dbReference type="InterPro" id="IPR035892">
    <property type="entry name" value="C2_domain_sf"/>
</dbReference>
<dbReference type="SUPFAM" id="SSF49562">
    <property type="entry name" value="C2 domain (Calcium/lipid-binding domain, CaLB)"/>
    <property type="match status" value="1"/>
</dbReference>
<feature type="region of interest" description="Disordered" evidence="3">
    <location>
        <begin position="61"/>
        <end position="81"/>
    </location>
</feature>
<organism evidence="5 6">
    <name type="scientific">Acorus calamus</name>
    <name type="common">Sweet flag</name>
    <dbReference type="NCBI Taxonomy" id="4465"/>
    <lineage>
        <taxon>Eukaryota</taxon>
        <taxon>Viridiplantae</taxon>
        <taxon>Streptophyta</taxon>
        <taxon>Embryophyta</taxon>
        <taxon>Tracheophyta</taxon>
        <taxon>Spermatophyta</taxon>
        <taxon>Magnoliopsida</taxon>
        <taxon>Liliopsida</taxon>
        <taxon>Acoraceae</taxon>
        <taxon>Acorus</taxon>
    </lineage>
</organism>
<keyword evidence="1" id="KW-0677">Repeat</keyword>
<dbReference type="GO" id="GO:0004630">
    <property type="term" value="F:phospholipase D activity"/>
    <property type="evidence" value="ECO:0007669"/>
    <property type="project" value="TreeGrafter"/>
</dbReference>
<feature type="compositionally biased region" description="Polar residues" evidence="3">
    <location>
        <begin position="65"/>
        <end position="74"/>
    </location>
</feature>
<evidence type="ECO:0000313" key="6">
    <source>
        <dbReference type="Proteomes" id="UP001180020"/>
    </source>
</evidence>
<dbReference type="Gene3D" id="2.60.40.150">
    <property type="entry name" value="C2 domain"/>
    <property type="match status" value="1"/>
</dbReference>
<comment type="caution">
    <text evidence="5">The sequence shown here is derived from an EMBL/GenBank/DDBJ whole genome shotgun (WGS) entry which is preliminary data.</text>
</comment>
<dbReference type="Pfam" id="PF00168">
    <property type="entry name" value="C2"/>
    <property type="match status" value="1"/>
</dbReference>
<dbReference type="PROSITE" id="PS50004">
    <property type="entry name" value="C2"/>
    <property type="match status" value="1"/>
</dbReference>
<evidence type="ECO:0000256" key="1">
    <source>
        <dbReference type="ARBA" id="ARBA00022737"/>
    </source>
</evidence>
<dbReference type="GO" id="GO:0009395">
    <property type="term" value="P:phospholipid catabolic process"/>
    <property type="evidence" value="ECO:0007669"/>
    <property type="project" value="TreeGrafter"/>
</dbReference>
<evidence type="ECO:0000256" key="3">
    <source>
        <dbReference type="SAM" id="MobiDB-lite"/>
    </source>
</evidence>
<dbReference type="InterPro" id="IPR000008">
    <property type="entry name" value="C2_dom"/>
</dbReference>
<protein>
    <submittedName>
        <fullName evidence="5">Phospholipase D delta</fullName>
    </submittedName>
</protein>
<dbReference type="EMBL" id="JAUJYO010000006">
    <property type="protein sequence ID" value="KAK1313722.1"/>
    <property type="molecule type" value="Genomic_DNA"/>
</dbReference>
<evidence type="ECO:0000256" key="2">
    <source>
        <dbReference type="ARBA" id="ARBA00023098"/>
    </source>
</evidence>